<name>A0A9K3LWL6_9STRA</name>
<feature type="compositionally biased region" description="Acidic residues" evidence="2">
    <location>
        <begin position="17"/>
        <end position="29"/>
    </location>
</feature>
<evidence type="ECO:0000313" key="4">
    <source>
        <dbReference type="EMBL" id="KAG7368011.1"/>
    </source>
</evidence>
<dbReference type="Pfam" id="PF07460">
    <property type="entry name" value="NUMOD3"/>
    <property type="match status" value="1"/>
</dbReference>
<proteinExistence type="predicted"/>
<dbReference type="Proteomes" id="UP000693970">
    <property type="component" value="Unassembled WGS sequence"/>
</dbReference>
<reference evidence="4" key="2">
    <citation type="submission" date="2021-04" db="EMBL/GenBank/DDBJ databases">
        <authorList>
            <person name="Podell S."/>
        </authorList>
    </citation>
    <scope>NUCLEOTIDE SEQUENCE</scope>
    <source>
        <strain evidence="4">Hildebrandi</strain>
    </source>
</reference>
<organism evidence="4 5">
    <name type="scientific">Nitzschia inconspicua</name>
    <dbReference type="NCBI Taxonomy" id="303405"/>
    <lineage>
        <taxon>Eukaryota</taxon>
        <taxon>Sar</taxon>
        <taxon>Stramenopiles</taxon>
        <taxon>Ochrophyta</taxon>
        <taxon>Bacillariophyta</taxon>
        <taxon>Bacillariophyceae</taxon>
        <taxon>Bacillariophycidae</taxon>
        <taxon>Bacillariales</taxon>
        <taxon>Bacillariaceae</taxon>
        <taxon>Nitzschia</taxon>
    </lineage>
</organism>
<reference evidence="4" key="1">
    <citation type="journal article" date="2021" name="Sci. Rep.">
        <title>Diploid genomic architecture of Nitzschia inconspicua, an elite biomass production diatom.</title>
        <authorList>
            <person name="Oliver A."/>
            <person name="Podell S."/>
            <person name="Pinowska A."/>
            <person name="Traller J.C."/>
            <person name="Smith S.R."/>
            <person name="McClure R."/>
            <person name="Beliaev A."/>
            <person name="Bohutskyi P."/>
            <person name="Hill E.A."/>
            <person name="Rabines A."/>
            <person name="Zheng H."/>
            <person name="Allen L.Z."/>
            <person name="Kuo A."/>
            <person name="Grigoriev I.V."/>
            <person name="Allen A.E."/>
            <person name="Hazlebeck D."/>
            <person name="Allen E.E."/>
        </authorList>
    </citation>
    <scope>NUCLEOTIDE SEQUENCE</scope>
    <source>
        <strain evidence="4">Hildebrandi</strain>
    </source>
</reference>
<dbReference type="EMBL" id="JAGRRH010000006">
    <property type="protein sequence ID" value="KAG7368011.1"/>
    <property type="molecule type" value="Genomic_DNA"/>
</dbReference>
<accession>A0A9K3LWL6</accession>
<sequence length="456" mass="52796">MPRKRKNSESSESQYNPDEDDDDDEEEDNNCDHQSMLEDDLHESNPKQVKGNKKGKNENKNDDETMDAANGEDKHKQQQSATTATTTQKSKKSVPYNNNYPEGPRLPNARYSDEGYLLDEHGKRQHLTPANRRTWKRKVIVVDEDELKIPKSARKTVNGGYAATSVHRAKISKANAGNVPWNFGRHRSGADRAKIAAGVRAKNRQRLLRQLQDLGMSEEEWNEWKQKKKRLRNNVLRYRSANRKNENNDLYNKKLKDYQDRWYKEMGKKQNDMDPIIEHVVKYETESESEEEQERGQMMMKEEEPDKEVVAINEEDNERALYRLLQQEEEDDERIREIFPKEIVWRPFSFSNEQSHVVVDDIASYSGRCPTGGPGGLICCQLCSKKYSSFLSQTMEDLETSRMKLEMSEVKEVMKLVEKSEKELAQAVEQITSEPAGAFGAVSDTRIGSSRKIFYL</sequence>
<evidence type="ECO:0000256" key="1">
    <source>
        <dbReference type="SAM" id="Coils"/>
    </source>
</evidence>
<feature type="coiled-coil region" evidence="1">
    <location>
        <begin position="228"/>
        <end position="261"/>
    </location>
</feature>
<dbReference type="AlphaFoldDB" id="A0A9K3LWL6"/>
<dbReference type="GO" id="GO:0003677">
    <property type="term" value="F:DNA binding"/>
    <property type="evidence" value="ECO:0007669"/>
    <property type="project" value="InterPro"/>
</dbReference>
<keyword evidence="5" id="KW-1185">Reference proteome</keyword>
<evidence type="ECO:0000259" key="3">
    <source>
        <dbReference type="Pfam" id="PF07460"/>
    </source>
</evidence>
<comment type="caution">
    <text evidence="4">The sequence shown here is derived from an EMBL/GenBank/DDBJ whole genome shotgun (WGS) entry which is preliminary data.</text>
</comment>
<feature type="compositionally biased region" description="Low complexity" evidence="2">
    <location>
        <begin position="78"/>
        <end position="88"/>
    </location>
</feature>
<feature type="region of interest" description="Disordered" evidence="2">
    <location>
        <begin position="1"/>
        <end position="111"/>
    </location>
</feature>
<gene>
    <name evidence="4" type="ORF">IV203_030754</name>
</gene>
<feature type="domain" description="Nuclease associated modular" evidence="3">
    <location>
        <begin position="160"/>
        <end position="196"/>
    </location>
</feature>
<evidence type="ECO:0000313" key="5">
    <source>
        <dbReference type="Proteomes" id="UP000693970"/>
    </source>
</evidence>
<protein>
    <submittedName>
        <fullName evidence="4">NUMOD3 motif protein</fullName>
    </submittedName>
</protein>
<dbReference type="OrthoDB" id="49203at2759"/>
<keyword evidence="1" id="KW-0175">Coiled coil</keyword>
<feature type="region of interest" description="Disordered" evidence="2">
    <location>
        <begin position="283"/>
        <end position="305"/>
    </location>
</feature>
<evidence type="ECO:0000256" key="2">
    <source>
        <dbReference type="SAM" id="MobiDB-lite"/>
    </source>
</evidence>
<dbReference type="InterPro" id="IPR003611">
    <property type="entry name" value="NUMOD3"/>
</dbReference>